<dbReference type="Pfam" id="PF02852">
    <property type="entry name" value="Pyr_redox_dim"/>
    <property type="match status" value="1"/>
</dbReference>
<keyword evidence="2" id="KW-0520">NAD</keyword>
<evidence type="ECO:0000256" key="1">
    <source>
        <dbReference type="ARBA" id="ARBA00007532"/>
    </source>
</evidence>
<dbReference type="PANTHER" id="PTHR22912:SF151">
    <property type="entry name" value="DIHYDROLIPOYL DEHYDROGENASE, MITOCHONDRIAL"/>
    <property type="match status" value="1"/>
</dbReference>
<comment type="similarity">
    <text evidence="1">Belongs to the class-I pyridine nucleotide-disulfide oxidoreductase family.</text>
</comment>
<feature type="domain" description="Pyridine nucleotide-disulphide oxidoreductase dimerisation" evidence="3">
    <location>
        <begin position="18"/>
        <end position="125"/>
    </location>
</feature>
<dbReference type="GO" id="GO:0050660">
    <property type="term" value="F:flavin adenine dinucleotide binding"/>
    <property type="evidence" value="ECO:0007669"/>
    <property type="project" value="TreeGrafter"/>
</dbReference>
<organism evidence="4 5">
    <name type="scientific">Geosporobacter subterraneus DSM 17957</name>
    <dbReference type="NCBI Taxonomy" id="1121919"/>
    <lineage>
        <taxon>Bacteria</taxon>
        <taxon>Bacillati</taxon>
        <taxon>Bacillota</taxon>
        <taxon>Clostridia</taxon>
        <taxon>Peptostreptococcales</taxon>
        <taxon>Thermotaleaceae</taxon>
        <taxon>Geosporobacter</taxon>
    </lineage>
</organism>
<gene>
    <name evidence="4" type="ORF">SAMN02745975_00831</name>
</gene>
<accession>A0A1M6EUF4</accession>
<dbReference type="GO" id="GO:0006103">
    <property type="term" value="P:2-oxoglutarate metabolic process"/>
    <property type="evidence" value="ECO:0007669"/>
    <property type="project" value="TreeGrafter"/>
</dbReference>
<keyword evidence="5" id="KW-1185">Reference proteome</keyword>
<name>A0A1M6EUF4_9FIRM</name>
<dbReference type="GO" id="GO:0004148">
    <property type="term" value="F:dihydrolipoyl dehydrogenase (NADH) activity"/>
    <property type="evidence" value="ECO:0007669"/>
    <property type="project" value="TreeGrafter"/>
</dbReference>
<dbReference type="AlphaFoldDB" id="A0A1M6EUF4"/>
<dbReference type="EMBL" id="FQZV01000009">
    <property type="protein sequence ID" value="SHI89048.1"/>
    <property type="molecule type" value="Genomic_DNA"/>
</dbReference>
<evidence type="ECO:0000256" key="2">
    <source>
        <dbReference type="ARBA" id="ARBA00023027"/>
    </source>
</evidence>
<dbReference type="PANTHER" id="PTHR22912">
    <property type="entry name" value="DISULFIDE OXIDOREDUCTASE"/>
    <property type="match status" value="1"/>
</dbReference>
<dbReference type="STRING" id="1121919.SAMN02745975_00831"/>
<reference evidence="5" key="1">
    <citation type="submission" date="2016-11" db="EMBL/GenBank/DDBJ databases">
        <authorList>
            <person name="Varghese N."/>
            <person name="Submissions S."/>
        </authorList>
    </citation>
    <scope>NUCLEOTIDE SEQUENCE [LARGE SCALE GENOMIC DNA]</scope>
    <source>
        <strain evidence="5">DSM 17957</strain>
    </source>
</reference>
<dbReference type="Proteomes" id="UP000184536">
    <property type="component" value="Unassembled WGS sequence"/>
</dbReference>
<evidence type="ECO:0000313" key="5">
    <source>
        <dbReference type="Proteomes" id="UP000184536"/>
    </source>
</evidence>
<sequence>MADLLLGKKRETDIHTAIPSAIFTISEIAGLGCQEHQLLSEHRSYKVGKYPFIHTWRGFTKGINQGFVKVLFGEDDELIGLWMAGQDVSEYIGPLHSIFRKRITLKDLEDSLVVHPSLWESVWETARNLEERGGEQDETAPYTML</sequence>
<dbReference type="PRINTS" id="PR00411">
    <property type="entry name" value="PNDRDTASEI"/>
</dbReference>
<dbReference type="SUPFAM" id="SSF55424">
    <property type="entry name" value="FAD/NAD-linked reductases, dimerisation (C-terminal) domain"/>
    <property type="match status" value="1"/>
</dbReference>
<dbReference type="Gene3D" id="3.30.390.30">
    <property type="match status" value="1"/>
</dbReference>
<dbReference type="InterPro" id="IPR050151">
    <property type="entry name" value="Class-I_Pyr_Nuc-Dis_Oxidored"/>
</dbReference>
<proteinExistence type="inferred from homology"/>
<evidence type="ECO:0000259" key="3">
    <source>
        <dbReference type="Pfam" id="PF02852"/>
    </source>
</evidence>
<evidence type="ECO:0000313" key="4">
    <source>
        <dbReference type="EMBL" id="SHI89048.1"/>
    </source>
</evidence>
<dbReference type="InterPro" id="IPR016156">
    <property type="entry name" value="FAD/NAD-linked_Rdtase_dimer_sf"/>
</dbReference>
<protein>
    <submittedName>
        <fullName evidence="4">Pyridine nucleotide-disulphide oxidoreductase, dimerisation domain</fullName>
    </submittedName>
</protein>
<dbReference type="InterPro" id="IPR004099">
    <property type="entry name" value="Pyr_nucl-diS_OxRdtase_dimer"/>
</dbReference>